<dbReference type="Proteomes" id="UP000175829">
    <property type="component" value="Unassembled WGS sequence"/>
</dbReference>
<accession>A0A1E7K479</accession>
<feature type="coiled-coil region" evidence="1">
    <location>
        <begin position="89"/>
        <end position="138"/>
    </location>
</feature>
<dbReference type="Pfam" id="PF03993">
    <property type="entry name" value="DUF349"/>
    <property type="match status" value="3"/>
</dbReference>
<reference evidence="2 3" key="1">
    <citation type="journal article" date="2016" name="Front. Microbiol.">
        <title>Comparative Genomics Analysis of Streptomyces Species Reveals Their Adaptation to the Marine Environment and Their Diversity at the Genomic Level.</title>
        <authorList>
            <person name="Tian X."/>
            <person name="Zhang Z."/>
            <person name="Yang T."/>
            <person name="Chen M."/>
            <person name="Li J."/>
            <person name="Chen F."/>
            <person name="Yang J."/>
            <person name="Li W."/>
            <person name="Zhang B."/>
            <person name="Zhang Z."/>
            <person name="Wu J."/>
            <person name="Zhang C."/>
            <person name="Long L."/>
            <person name="Xiao J."/>
        </authorList>
    </citation>
    <scope>NUCLEOTIDE SEQUENCE [LARGE SCALE GENOMIC DNA]</scope>
    <source>
        <strain evidence="2 3">SCSIO M10379</strain>
    </source>
</reference>
<sequence length="409" mass="46593">MSSDPWGRVDDAGTVYVRTAEGEQVVGSWQAGSPDEALAYFERKYDGLVVEIDLLERRVRTTDLAAKDAEAAIAHLREQVDAHHAVGDLDALRTRLDKLTEGVEKRREERRARKVQQAEEARRAKEELVAEAEELAGSEQWRAAGERLRALVDTWKGLPRLDRKSDDELWHRFSHARSAFSKRRKAHFAQLDAQREEARQRKEKLVTEAEALSGSRDWGPTAAKYRELMQEWKAAGRAQREHEDDLWARFRGAQDVFFQARGEVFAERDSEQRENLARKEELAAEAEKLLPVTDLKAARSAFRALNERWDAVGHVPRDARPKVEGRMHAVERAIQEAEEAEWRRSNPEARARAEGLTGQLQDAVDKLRDQIDKARTAGNTAKVTKLERELEGRQALLDQAQKGLQEFGG</sequence>
<comment type="caution">
    <text evidence="2">The sequence shown here is derived from an EMBL/GenBank/DDBJ whole genome shotgun (WGS) entry which is preliminary data.</text>
</comment>
<gene>
    <name evidence="2" type="ORF">AN217_13850</name>
</gene>
<feature type="coiled-coil region" evidence="1">
    <location>
        <begin position="320"/>
        <end position="403"/>
    </location>
</feature>
<evidence type="ECO:0000256" key="1">
    <source>
        <dbReference type="SAM" id="Coils"/>
    </source>
</evidence>
<protein>
    <submittedName>
        <fullName evidence="2">DNA repair protein</fullName>
    </submittedName>
</protein>
<evidence type="ECO:0000313" key="3">
    <source>
        <dbReference type="Proteomes" id="UP000175829"/>
    </source>
</evidence>
<organism evidence="2 3">
    <name type="scientific">Streptomyces qinglanensis</name>
    <dbReference type="NCBI Taxonomy" id="943816"/>
    <lineage>
        <taxon>Bacteria</taxon>
        <taxon>Bacillati</taxon>
        <taxon>Actinomycetota</taxon>
        <taxon>Actinomycetes</taxon>
        <taxon>Kitasatosporales</taxon>
        <taxon>Streptomycetaceae</taxon>
        <taxon>Streptomyces</taxon>
    </lineage>
</organism>
<keyword evidence="1" id="KW-0175">Coiled coil</keyword>
<dbReference type="PATRIC" id="fig|943816.4.peg.2208"/>
<dbReference type="EMBL" id="LJGV01000022">
    <property type="protein sequence ID" value="OEU98721.1"/>
    <property type="molecule type" value="Genomic_DNA"/>
</dbReference>
<name>A0A1E7K479_9ACTN</name>
<dbReference type="RefSeq" id="WP_069991770.1">
    <property type="nucleotide sequence ID" value="NZ_LJGV01000022.1"/>
</dbReference>
<feature type="coiled-coil region" evidence="1">
    <location>
        <begin position="188"/>
        <end position="215"/>
    </location>
</feature>
<dbReference type="AlphaFoldDB" id="A0A1E7K479"/>
<evidence type="ECO:0000313" key="2">
    <source>
        <dbReference type="EMBL" id="OEU98721.1"/>
    </source>
</evidence>
<dbReference type="InterPro" id="IPR007139">
    <property type="entry name" value="DUF349"/>
</dbReference>
<proteinExistence type="predicted"/>